<dbReference type="GO" id="GO:0003995">
    <property type="term" value="F:acyl-CoA dehydrogenase activity"/>
    <property type="evidence" value="ECO:0007669"/>
    <property type="project" value="InterPro"/>
</dbReference>
<comment type="cofactor">
    <cofactor evidence="1 7">
        <name>FAD</name>
        <dbReference type="ChEBI" id="CHEBI:57692"/>
    </cofactor>
</comment>
<evidence type="ECO:0000259" key="8">
    <source>
        <dbReference type="Pfam" id="PF00441"/>
    </source>
</evidence>
<feature type="domain" description="Acyl-CoA dehydrogenase/oxidase C-terminal" evidence="8">
    <location>
        <begin position="229"/>
        <end position="379"/>
    </location>
</feature>
<dbReference type="PIRSF" id="PIRSF016578">
    <property type="entry name" value="HsaA"/>
    <property type="match status" value="1"/>
</dbReference>
<evidence type="ECO:0000259" key="9">
    <source>
        <dbReference type="Pfam" id="PF02770"/>
    </source>
</evidence>
<dbReference type="OrthoDB" id="9775090at2"/>
<comment type="similarity">
    <text evidence="2 7">Belongs to the acyl-CoA dehydrogenase family.</text>
</comment>
<dbReference type="InterPro" id="IPR046373">
    <property type="entry name" value="Acyl-CoA_Oxase/DH_mid-dom_sf"/>
</dbReference>
<dbReference type="GO" id="GO:0050660">
    <property type="term" value="F:flavin adenine dinucleotide binding"/>
    <property type="evidence" value="ECO:0007669"/>
    <property type="project" value="InterPro"/>
</dbReference>
<accession>A0A2G1QMK3</accession>
<organism evidence="11 12">
    <name type="scientific">Zhengella mangrovi</name>
    <dbReference type="NCBI Taxonomy" id="1982044"/>
    <lineage>
        <taxon>Bacteria</taxon>
        <taxon>Pseudomonadati</taxon>
        <taxon>Pseudomonadota</taxon>
        <taxon>Alphaproteobacteria</taxon>
        <taxon>Hyphomicrobiales</taxon>
        <taxon>Notoacmeibacteraceae</taxon>
        <taxon>Zhengella</taxon>
    </lineage>
</organism>
<evidence type="ECO:0000256" key="6">
    <source>
        <dbReference type="ARBA" id="ARBA00023002"/>
    </source>
</evidence>
<dbReference type="RefSeq" id="WP_099306875.1">
    <property type="nucleotide sequence ID" value="NZ_PDVP01000007.1"/>
</dbReference>
<keyword evidence="4 7" id="KW-0285">Flavoprotein</keyword>
<evidence type="ECO:0000256" key="5">
    <source>
        <dbReference type="ARBA" id="ARBA00022827"/>
    </source>
</evidence>
<reference evidence="11 12" key="1">
    <citation type="submission" date="2017-10" db="EMBL/GenBank/DDBJ databases">
        <title>Sedimentibacterium mangrovi gen. nov., sp. nov., a novel member of family Phyllobacteriacea isolated from mangrove sediment.</title>
        <authorList>
            <person name="Liao H."/>
            <person name="Tian Y."/>
        </authorList>
    </citation>
    <scope>NUCLEOTIDE SEQUENCE [LARGE SCALE GENOMIC DNA]</scope>
    <source>
        <strain evidence="11 12">X9-2-2</strain>
    </source>
</reference>
<dbReference type="InterPro" id="IPR050741">
    <property type="entry name" value="Acyl-CoA_dehydrogenase"/>
</dbReference>
<feature type="domain" description="Acyl-CoA dehydrogenase/oxidase N-terminal" evidence="10">
    <location>
        <begin position="6"/>
        <end position="118"/>
    </location>
</feature>
<comment type="caution">
    <text evidence="11">The sequence shown here is derived from an EMBL/GenBank/DDBJ whole genome shotgun (WGS) entry which is preliminary data.</text>
</comment>
<feature type="domain" description="Acyl-CoA oxidase/dehydrogenase middle" evidence="9">
    <location>
        <begin position="123"/>
        <end position="217"/>
    </location>
</feature>
<protein>
    <recommendedName>
        <fullName evidence="3">Medium-chain specific acyl-CoA dehydrogenase, mitochondrial</fullName>
    </recommendedName>
</protein>
<dbReference type="InterPro" id="IPR013786">
    <property type="entry name" value="AcylCoA_DH/ox_N"/>
</dbReference>
<proteinExistence type="inferred from homology"/>
<dbReference type="Gene3D" id="2.40.110.10">
    <property type="entry name" value="Butyryl-CoA Dehydrogenase, subunit A, domain 2"/>
    <property type="match status" value="1"/>
</dbReference>
<evidence type="ECO:0000313" key="11">
    <source>
        <dbReference type="EMBL" id="PHP66689.1"/>
    </source>
</evidence>
<evidence type="ECO:0000256" key="3">
    <source>
        <dbReference type="ARBA" id="ARBA00019125"/>
    </source>
</evidence>
<dbReference type="AlphaFoldDB" id="A0A2G1QMK3"/>
<name>A0A2G1QMK3_9HYPH</name>
<evidence type="ECO:0000259" key="10">
    <source>
        <dbReference type="Pfam" id="PF02771"/>
    </source>
</evidence>
<dbReference type="InterPro" id="IPR037069">
    <property type="entry name" value="AcylCoA_DH/ox_N_sf"/>
</dbReference>
<dbReference type="Proteomes" id="UP000221168">
    <property type="component" value="Unassembled WGS sequence"/>
</dbReference>
<dbReference type="Pfam" id="PF00441">
    <property type="entry name" value="Acyl-CoA_dh_1"/>
    <property type="match status" value="1"/>
</dbReference>
<evidence type="ECO:0000256" key="7">
    <source>
        <dbReference type="RuleBase" id="RU362125"/>
    </source>
</evidence>
<evidence type="ECO:0000256" key="1">
    <source>
        <dbReference type="ARBA" id="ARBA00001974"/>
    </source>
</evidence>
<dbReference type="InterPro" id="IPR009100">
    <property type="entry name" value="AcylCoA_DH/oxidase_NM_dom_sf"/>
</dbReference>
<dbReference type="Pfam" id="PF02770">
    <property type="entry name" value="Acyl-CoA_dh_M"/>
    <property type="match status" value="1"/>
</dbReference>
<dbReference type="Gene3D" id="1.10.540.10">
    <property type="entry name" value="Acyl-CoA dehydrogenase/oxidase, N-terminal domain"/>
    <property type="match status" value="1"/>
</dbReference>
<dbReference type="InterPro" id="IPR006091">
    <property type="entry name" value="Acyl-CoA_Oxase/DH_mid-dom"/>
</dbReference>
<dbReference type="PANTHER" id="PTHR48083:SF2">
    <property type="entry name" value="MEDIUM-CHAIN SPECIFIC ACYL-COA DEHYDROGENASE, MITOCHONDRIAL"/>
    <property type="match status" value="1"/>
</dbReference>
<dbReference type="PROSITE" id="PS00073">
    <property type="entry name" value="ACYL_COA_DH_2"/>
    <property type="match status" value="1"/>
</dbReference>
<evidence type="ECO:0000313" key="12">
    <source>
        <dbReference type="Proteomes" id="UP000221168"/>
    </source>
</evidence>
<dbReference type="InterPro" id="IPR006089">
    <property type="entry name" value="Acyl-CoA_DH_CS"/>
</dbReference>
<dbReference type="FunFam" id="1.20.140.10:FF:000001">
    <property type="entry name" value="Acyl-CoA dehydrogenase"/>
    <property type="match status" value="1"/>
</dbReference>
<evidence type="ECO:0000256" key="2">
    <source>
        <dbReference type="ARBA" id="ARBA00009347"/>
    </source>
</evidence>
<keyword evidence="5 7" id="KW-0274">FAD</keyword>
<dbReference type="Gene3D" id="1.20.140.10">
    <property type="entry name" value="Butyryl-CoA Dehydrogenase, subunit A, domain 3"/>
    <property type="match status" value="1"/>
</dbReference>
<sequence>MDFRFSDEQRMLVETVRGFIASELAPLEDEIEQTGALRPELARAVFEKSKALGLYGMNIPEEHGGGGLSALDTMLCEEQFGHTTDILIRRAFGNVYEVLLACQGPQVDRWLKPAVSGERVCSIAFTEPGAGSDAAGIRTRARRENGKWILSGMKHFISDGAFSDFFVVTAITDPDKGHRGISMFLVDKGTKGFTVGRDQPMMGIRGTSHLELHFDDVELTDEHLLGVEGQGLKLALSVLGRVRLAQVAARSVGKATKILNMTVDYANDRHQFGQSLGDFQMVQQMLADSAIEINAARTALWECADQIDSGLDPRAKISMLKVQASETLGRVVDRSMQIFGGMGFSKDLPIERYYRDARIYRIFDGASEIHRGVVAKAMLKGGKSVYDPWAA</sequence>
<dbReference type="InterPro" id="IPR036250">
    <property type="entry name" value="AcylCo_DH-like_C"/>
</dbReference>
<keyword evidence="12" id="KW-1185">Reference proteome</keyword>
<dbReference type="PANTHER" id="PTHR48083">
    <property type="entry name" value="MEDIUM-CHAIN SPECIFIC ACYL-COA DEHYDROGENASE, MITOCHONDRIAL-RELATED"/>
    <property type="match status" value="1"/>
</dbReference>
<dbReference type="GO" id="GO:0033539">
    <property type="term" value="P:fatty acid beta-oxidation using acyl-CoA dehydrogenase"/>
    <property type="evidence" value="ECO:0007669"/>
    <property type="project" value="TreeGrafter"/>
</dbReference>
<dbReference type="EMBL" id="PDVP01000007">
    <property type="protein sequence ID" value="PHP66689.1"/>
    <property type="molecule type" value="Genomic_DNA"/>
</dbReference>
<dbReference type="SUPFAM" id="SSF47203">
    <property type="entry name" value="Acyl-CoA dehydrogenase C-terminal domain-like"/>
    <property type="match status" value="1"/>
</dbReference>
<dbReference type="Pfam" id="PF02771">
    <property type="entry name" value="Acyl-CoA_dh_N"/>
    <property type="match status" value="1"/>
</dbReference>
<gene>
    <name evidence="11" type="ORF">CSC94_13505</name>
</gene>
<evidence type="ECO:0000256" key="4">
    <source>
        <dbReference type="ARBA" id="ARBA00022630"/>
    </source>
</evidence>
<dbReference type="InterPro" id="IPR009075">
    <property type="entry name" value="AcylCo_DH/oxidase_C"/>
</dbReference>
<dbReference type="GO" id="GO:0005737">
    <property type="term" value="C:cytoplasm"/>
    <property type="evidence" value="ECO:0007669"/>
    <property type="project" value="TreeGrafter"/>
</dbReference>
<keyword evidence="6 7" id="KW-0560">Oxidoreductase</keyword>
<dbReference type="SUPFAM" id="SSF56645">
    <property type="entry name" value="Acyl-CoA dehydrogenase NM domain-like"/>
    <property type="match status" value="1"/>
</dbReference>
<dbReference type="FunFam" id="2.40.110.10:FF:000002">
    <property type="entry name" value="Acyl-CoA dehydrogenase fadE12"/>
    <property type="match status" value="1"/>
</dbReference>